<keyword evidence="2" id="KW-0547">Nucleotide-binding</keyword>
<dbReference type="AlphaFoldDB" id="A0A9P1FMT0"/>
<accession>A0A9P1FMT0</accession>
<dbReference type="PANTHER" id="PTHR43788:SF16">
    <property type="entry name" value="HELICASE WITH ZINC FINGER 2"/>
    <property type="match status" value="1"/>
</dbReference>
<evidence type="ECO:0000313" key="10">
    <source>
        <dbReference type="Proteomes" id="UP001152797"/>
    </source>
</evidence>
<dbReference type="OrthoDB" id="430574at2759"/>
<dbReference type="Gene3D" id="3.40.50.300">
    <property type="entry name" value="P-loop containing nucleotide triphosphate hydrolases"/>
    <property type="match status" value="2"/>
</dbReference>
<keyword evidence="5" id="KW-0067">ATP-binding</keyword>
<dbReference type="GO" id="GO:0016787">
    <property type="term" value="F:hydrolase activity"/>
    <property type="evidence" value="ECO:0007669"/>
    <property type="project" value="UniProtKB-KW"/>
</dbReference>
<dbReference type="PANTHER" id="PTHR43788">
    <property type="entry name" value="DNA2/NAM7 HELICASE FAMILY MEMBER"/>
    <property type="match status" value="1"/>
</dbReference>
<reference evidence="8" key="1">
    <citation type="submission" date="2022-10" db="EMBL/GenBank/DDBJ databases">
        <authorList>
            <person name="Chen Y."/>
            <person name="Dougan E. K."/>
            <person name="Chan C."/>
            <person name="Rhodes N."/>
            <person name="Thang M."/>
        </authorList>
    </citation>
    <scope>NUCLEOTIDE SEQUENCE</scope>
</reference>
<dbReference type="GO" id="GO:0043139">
    <property type="term" value="F:5'-3' DNA helicase activity"/>
    <property type="evidence" value="ECO:0007669"/>
    <property type="project" value="TreeGrafter"/>
</dbReference>
<keyword evidence="3" id="KW-0378">Hydrolase</keyword>
<dbReference type="CDD" id="cd18808">
    <property type="entry name" value="SF1_C_Upf1"/>
    <property type="match status" value="1"/>
</dbReference>
<protein>
    <submittedName>
        <fullName evidence="9">Helicase with zinc finger domain 2</fullName>
    </submittedName>
</protein>
<keyword evidence="4 9" id="KW-0347">Helicase</keyword>
<dbReference type="GO" id="GO:0005524">
    <property type="term" value="F:ATP binding"/>
    <property type="evidence" value="ECO:0007669"/>
    <property type="project" value="UniProtKB-KW"/>
</dbReference>
<dbReference type="EMBL" id="CAMXCT030000650">
    <property type="protein sequence ID" value="CAL4768963.1"/>
    <property type="molecule type" value="Genomic_DNA"/>
</dbReference>
<name>A0A9P1FMT0_9DINO</name>
<sequence length="383" mass="41693">MARSFVKMPGVEPTKESLEAGRAYEQMLQAGLSSPHFDELRMEPLRPSMAVARYYLALSQARLAELRRADVVFATCISARRGGLSAALQEVCGTDKHRRHQGQGAPELLQVVLDEAGQAPEPEALCPATLAKNAKKIVLVGDPKQLRPIIVSPAAERMGLNISLLERLSNCPWSEPKLLSLQYRMHEDLNAFPAAYFYGGRVRTDPGILSRSPGRLAHPTTKQRAALLFWAASSAPEQISQVRTASSSAKSRFNPAEALRCADLAKSLAKAVGASRVAILTWYNAQVQQLNETLEGTGVYVGGVVSSQGNEWDYVILSTVRSSPGGLGALEDEHLLDVALTRAKYGMCVLGTPETLRRINAWACFLDHCEAKNLVIHSQPLVL</sequence>
<proteinExistence type="inferred from homology"/>
<dbReference type="InterPro" id="IPR041679">
    <property type="entry name" value="DNA2/NAM7-like_C"/>
</dbReference>
<comment type="caution">
    <text evidence="8">The sequence shown here is derived from an EMBL/GenBank/DDBJ whole genome shotgun (WGS) entry which is preliminary data.</text>
</comment>
<feature type="domain" description="DNA2/NAM7 helicase helicase" evidence="6">
    <location>
        <begin position="66"/>
        <end position="152"/>
    </location>
</feature>
<dbReference type="SUPFAM" id="SSF52540">
    <property type="entry name" value="P-loop containing nucleoside triphosphate hydrolases"/>
    <property type="match status" value="1"/>
</dbReference>
<dbReference type="InterPro" id="IPR050534">
    <property type="entry name" value="Coronavir_polyprotein_1ab"/>
</dbReference>
<feature type="domain" description="DNA2/NAM7 helicase-like C-terminal" evidence="7">
    <location>
        <begin position="161"/>
        <end position="352"/>
    </location>
</feature>
<dbReference type="InterPro" id="IPR027417">
    <property type="entry name" value="P-loop_NTPase"/>
</dbReference>
<dbReference type="EMBL" id="CAMXCT010000650">
    <property type="protein sequence ID" value="CAI3981651.1"/>
    <property type="molecule type" value="Genomic_DNA"/>
</dbReference>
<gene>
    <name evidence="8" type="ORF">C1SCF055_LOCUS9420</name>
</gene>
<evidence type="ECO:0000256" key="4">
    <source>
        <dbReference type="ARBA" id="ARBA00022806"/>
    </source>
</evidence>
<keyword evidence="10" id="KW-1185">Reference proteome</keyword>
<evidence type="ECO:0000313" key="9">
    <source>
        <dbReference type="EMBL" id="CAL4768963.1"/>
    </source>
</evidence>
<organism evidence="8">
    <name type="scientific">Cladocopium goreaui</name>
    <dbReference type="NCBI Taxonomy" id="2562237"/>
    <lineage>
        <taxon>Eukaryota</taxon>
        <taxon>Sar</taxon>
        <taxon>Alveolata</taxon>
        <taxon>Dinophyceae</taxon>
        <taxon>Suessiales</taxon>
        <taxon>Symbiodiniaceae</taxon>
        <taxon>Cladocopium</taxon>
    </lineage>
</organism>
<dbReference type="EMBL" id="CAMXCT020000650">
    <property type="protein sequence ID" value="CAL1135026.1"/>
    <property type="molecule type" value="Genomic_DNA"/>
</dbReference>
<dbReference type="Proteomes" id="UP001152797">
    <property type="component" value="Unassembled WGS sequence"/>
</dbReference>
<dbReference type="Pfam" id="PF13087">
    <property type="entry name" value="AAA_12"/>
    <property type="match status" value="1"/>
</dbReference>
<evidence type="ECO:0000256" key="1">
    <source>
        <dbReference type="ARBA" id="ARBA00007913"/>
    </source>
</evidence>
<dbReference type="Pfam" id="PF13086">
    <property type="entry name" value="AAA_11"/>
    <property type="match status" value="1"/>
</dbReference>
<reference evidence="9 10" key="2">
    <citation type="submission" date="2024-05" db="EMBL/GenBank/DDBJ databases">
        <authorList>
            <person name="Chen Y."/>
            <person name="Shah S."/>
            <person name="Dougan E. K."/>
            <person name="Thang M."/>
            <person name="Chan C."/>
        </authorList>
    </citation>
    <scope>NUCLEOTIDE SEQUENCE [LARGE SCALE GENOMIC DNA]</scope>
</reference>
<evidence type="ECO:0000256" key="5">
    <source>
        <dbReference type="ARBA" id="ARBA00022840"/>
    </source>
</evidence>
<evidence type="ECO:0000313" key="8">
    <source>
        <dbReference type="EMBL" id="CAI3981651.1"/>
    </source>
</evidence>
<dbReference type="InterPro" id="IPR041677">
    <property type="entry name" value="DNA2/NAM7_AAA_11"/>
</dbReference>
<evidence type="ECO:0000259" key="7">
    <source>
        <dbReference type="Pfam" id="PF13087"/>
    </source>
</evidence>
<comment type="similarity">
    <text evidence="1">Belongs to the DNA2/NAM7 helicase family.</text>
</comment>
<dbReference type="InterPro" id="IPR047187">
    <property type="entry name" value="SF1_C_Upf1"/>
</dbReference>
<evidence type="ECO:0000259" key="6">
    <source>
        <dbReference type="Pfam" id="PF13086"/>
    </source>
</evidence>
<evidence type="ECO:0000256" key="3">
    <source>
        <dbReference type="ARBA" id="ARBA00022801"/>
    </source>
</evidence>
<evidence type="ECO:0000256" key="2">
    <source>
        <dbReference type="ARBA" id="ARBA00022741"/>
    </source>
</evidence>